<accession>A0ABS6IEK0</accession>
<dbReference type="InterPro" id="IPR003343">
    <property type="entry name" value="Big_2"/>
</dbReference>
<reference evidence="3 4" key="1">
    <citation type="submission" date="2021-06" db="EMBL/GenBank/DDBJ databases">
        <authorList>
            <person name="Jeong J.W."/>
        </authorList>
    </citation>
    <scope>NUCLEOTIDE SEQUENCE [LARGE SCALE GENOMIC DNA]</scope>
    <source>
        <strain evidence="3 4">MMS21-TAE1-1</strain>
    </source>
</reference>
<evidence type="ECO:0000259" key="2">
    <source>
        <dbReference type="SMART" id="SM00635"/>
    </source>
</evidence>
<keyword evidence="1" id="KW-0472">Membrane</keyword>
<dbReference type="Proteomes" id="UP000824166">
    <property type="component" value="Unassembled WGS sequence"/>
</dbReference>
<dbReference type="EMBL" id="JAHOPC010000018">
    <property type="protein sequence ID" value="MBU8868804.1"/>
    <property type="molecule type" value="Genomic_DNA"/>
</dbReference>
<feature type="domain" description="BIG2" evidence="2">
    <location>
        <begin position="70"/>
        <end position="151"/>
    </location>
</feature>
<dbReference type="RefSeq" id="WP_216926921.1">
    <property type="nucleotide sequence ID" value="NZ_JAHOPC010000018.1"/>
</dbReference>
<dbReference type="SMART" id="SM00635">
    <property type="entry name" value="BID_2"/>
    <property type="match status" value="4"/>
</dbReference>
<protein>
    <submittedName>
        <fullName evidence="3">Ig-like domain-containing protein</fullName>
    </submittedName>
</protein>
<evidence type="ECO:0000313" key="4">
    <source>
        <dbReference type="Proteomes" id="UP000824166"/>
    </source>
</evidence>
<feature type="domain" description="BIG2" evidence="2">
    <location>
        <begin position="248"/>
        <end position="328"/>
    </location>
</feature>
<keyword evidence="4" id="KW-1185">Reference proteome</keyword>
<evidence type="ECO:0000313" key="3">
    <source>
        <dbReference type="EMBL" id="MBU8868804.1"/>
    </source>
</evidence>
<keyword evidence="1" id="KW-1133">Transmembrane helix</keyword>
<name>A0ABS6IEK0_9MICC</name>
<feature type="transmembrane region" description="Helical" evidence="1">
    <location>
        <begin position="42"/>
        <end position="64"/>
    </location>
</feature>
<gene>
    <name evidence="3" type="ORF">KSW38_21140</name>
</gene>
<comment type="caution">
    <text evidence="3">The sequence shown here is derived from an EMBL/GenBank/DDBJ whole genome shotgun (WGS) entry which is preliminary data.</text>
</comment>
<organism evidence="3 4">
    <name type="scientific">Paenarthrobacter aromaticivorans</name>
    <dbReference type="NCBI Taxonomy" id="2849150"/>
    <lineage>
        <taxon>Bacteria</taxon>
        <taxon>Bacillati</taxon>
        <taxon>Actinomycetota</taxon>
        <taxon>Actinomycetes</taxon>
        <taxon>Micrococcales</taxon>
        <taxon>Micrococcaceae</taxon>
        <taxon>Paenarthrobacter</taxon>
    </lineage>
</organism>
<evidence type="ECO:0000256" key="1">
    <source>
        <dbReference type="SAM" id="Phobius"/>
    </source>
</evidence>
<keyword evidence="1" id="KW-0812">Transmembrane</keyword>
<proteinExistence type="predicted"/>
<feature type="domain" description="BIG2" evidence="2">
    <location>
        <begin position="159"/>
        <end position="240"/>
    </location>
</feature>
<feature type="domain" description="BIG2" evidence="2">
    <location>
        <begin position="337"/>
        <end position="417"/>
    </location>
</feature>
<sequence>MRDALRERLLSEAALHAKTNPADLDRALGEGMSTIRRRLVRAWVVVIVAAGLVTAGLVALRVLLDRQPAVLESIAVSAPASSLHPEAILQLSAEATYSDGSHSPLQDGVEWASDNLAVAGISADGKATAVAPGVAGLTATVDGVSGRFELTVTTPGTALLKALRITPGDAEADPGGKIQLLAEGTYSDGSLGRLNVTAIWGSRDPGIATVDGDGLVTAAAPGTAIISASQDGFEATARITVNTAPSAKFSGLAIEPAELTIKQGQTHQLTAIASYTDGTTKPESSVTWSTGNPKVATISASGLVTAQGLGQVLIEAKHVDADGEEWKAQSKVAVEHAVIAVVVSPAGPHALEPGSSVQLTATVTYSDGKPGKPVITWASSRPIIASVSNGLVRGGPVQGQVTITATADGVSSNGVVVSVGPTIPTQGPVKG</sequence>
<dbReference type="Pfam" id="PF02368">
    <property type="entry name" value="Big_2"/>
    <property type="match status" value="4"/>
</dbReference>